<dbReference type="Pfam" id="PF23155">
    <property type="entry name" value="DUF7053"/>
    <property type="match status" value="1"/>
</dbReference>
<dbReference type="Proteomes" id="UP000717696">
    <property type="component" value="Unassembled WGS sequence"/>
</dbReference>
<feature type="domain" description="DUF7053" evidence="1">
    <location>
        <begin position="3"/>
        <end position="177"/>
    </location>
</feature>
<reference evidence="2" key="1">
    <citation type="journal article" date="2021" name="Nat. Commun.">
        <title>Genetic determinants of endophytism in the Arabidopsis root mycobiome.</title>
        <authorList>
            <person name="Mesny F."/>
            <person name="Miyauchi S."/>
            <person name="Thiergart T."/>
            <person name="Pickel B."/>
            <person name="Atanasova L."/>
            <person name="Karlsson M."/>
            <person name="Huettel B."/>
            <person name="Barry K.W."/>
            <person name="Haridas S."/>
            <person name="Chen C."/>
            <person name="Bauer D."/>
            <person name="Andreopoulos W."/>
            <person name="Pangilinan J."/>
            <person name="LaButti K."/>
            <person name="Riley R."/>
            <person name="Lipzen A."/>
            <person name="Clum A."/>
            <person name="Drula E."/>
            <person name="Henrissat B."/>
            <person name="Kohler A."/>
            <person name="Grigoriev I.V."/>
            <person name="Martin F.M."/>
            <person name="Hacquard S."/>
        </authorList>
    </citation>
    <scope>NUCLEOTIDE SEQUENCE</scope>
    <source>
        <strain evidence="2">MPI-CAGE-AT-0021</strain>
    </source>
</reference>
<dbReference type="EMBL" id="JAGMUU010000006">
    <property type="protein sequence ID" value="KAH7150343.1"/>
    <property type="molecule type" value="Genomic_DNA"/>
</dbReference>
<dbReference type="PANTHER" id="PTHR38117">
    <property type="entry name" value="NACHT AND WD40 DOMAIN PROTEIN"/>
    <property type="match status" value="1"/>
</dbReference>
<dbReference type="AlphaFoldDB" id="A0A9P9F377"/>
<organism evidence="2 3">
    <name type="scientific">Dactylonectria estremocensis</name>
    <dbReference type="NCBI Taxonomy" id="1079267"/>
    <lineage>
        <taxon>Eukaryota</taxon>
        <taxon>Fungi</taxon>
        <taxon>Dikarya</taxon>
        <taxon>Ascomycota</taxon>
        <taxon>Pezizomycotina</taxon>
        <taxon>Sordariomycetes</taxon>
        <taxon>Hypocreomycetidae</taxon>
        <taxon>Hypocreales</taxon>
        <taxon>Nectriaceae</taxon>
        <taxon>Dactylonectria</taxon>
    </lineage>
</organism>
<name>A0A9P9F377_9HYPO</name>
<protein>
    <recommendedName>
        <fullName evidence="1">DUF7053 domain-containing protein</fullName>
    </recommendedName>
</protein>
<dbReference type="OrthoDB" id="4276610at2759"/>
<gene>
    <name evidence="2" type="ORF">B0J13DRAFT_674032</name>
</gene>
<dbReference type="PANTHER" id="PTHR38117:SF1">
    <property type="entry name" value="DUF3074 DOMAIN-CONTAINING PROTEIN"/>
    <property type="match status" value="1"/>
</dbReference>
<evidence type="ECO:0000313" key="3">
    <source>
        <dbReference type="Proteomes" id="UP000717696"/>
    </source>
</evidence>
<dbReference type="InterPro" id="IPR055481">
    <property type="entry name" value="DUF7053"/>
</dbReference>
<proteinExistence type="predicted"/>
<evidence type="ECO:0000259" key="1">
    <source>
        <dbReference type="Pfam" id="PF23155"/>
    </source>
</evidence>
<accession>A0A9P9F377</accession>
<evidence type="ECO:0000313" key="2">
    <source>
        <dbReference type="EMBL" id="KAH7150343.1"/>
    </source>
</evidence>
<sequence>MRSRYTATTSSPIPRNLPSEVVVAFIQSYDPVLRHNPGIVSYEEVAADPNDISDDLFFGPWDNTVRKFRVREVIWLAPGLTKDLVWPMIYQHTPDGIRYRGDATAGIIGWTQWVVRPRQGNTPPAGFGDLLSTAQNAGDEWELWGESTVEANTLLMPFISNNTKNFVEQICQGVIDEIVATPRRVPTSG</sequence>
<keyword evidence="3" id="KW-1185">Reference proteome</keyword>
<comment type="caution">
    <text evidence="2">The sequence shown here is derived from an EMBL/GenBank/DDBJ whole genome shotgun (WGS) entry which is preliminary data.</text>
</comment>